<name>A0A2B7X1D5_9EURO</name>
<keyword evidence="1" id="KW-0521">NADP</keyword>
<evidence type="ECO:0000313" key="5">
    <source>
        <dbReference type="Proteomes" id="UP000223968"/>
    </source>
</evidence>
<dbReference type="InterPro" id="IPR008030">
    <property type="entry name" value="NmrA-like"/>
</dbReference>
<dbReference type="EMBL" id="PDNB01000157">
    <property type="protein sequence ID" value="PGH02593.1"/>
    <property type="molecule type" value="Genomic_DNA"/>
</dbReference>
<keyword evidence="5" id="KW-1185">Reference proteome</keyword>
<gene>
    <name evidence="4" type="ORF">AJ79_07597</name>
</gene>
<dbReference type="AlphaFoldDB" id="A0A2B7X1D5"/>
<sequence length="308" mass="34197">MAMIKIAIAGTSGLAQYLAHYISTQTYHQFIFLSRNNNPGLAAKGWQVIKVDYNNSNQLQYALTGIHTVISTISGQAEIALIDAAAQRHIRRFVPSEFEGRPSTRPAANILDRGNRASLTRLQHYAQYGMQYAVFACGIFYERFAPGGMATFQLGKGTYIDGEGDYLMNIRTMKAEIPYFNAAGEPVYVCMTSAQDLARYIVAALDLPQWTTEFRVCGERMALGDIVKAAEIMRGVSFEKTILSDESLEHSLAYAKASGNVVQQWRLHHVLATTAGCYDFTTPNLHSLVNVNPQRFSNWLYAAWASAP</sequence>
<dbReference type="PANTHER" id="PTHR47706:SF5">
    <property type="entry name" value="ISOFLAVONE REDUCTASE"/>
    <property type="match status" value="1"/>
</dbReference>
<evidence type="ECO:0000259" key="3">
    <source>
        <dbReference type="Pfam" id="PF05368"/>
    </source>
</evidence>
<dbReference type="OrthoDB" id="10000533at2759"/>
<dbReference type="InterPro" id="IPR036291">
    <property type="entry name" value="NAD(P)-bd_dom_sf"/>
</dbReference>
<keyword evidence="2" id="KW-0560">Oxidoreductase</keyword>
<proteinExistence type="predicted"/>
<organism evidence="4 5">
    <name type="scientific">Helicocarpus griseus UAMH5409</name>
    <dbReference type="NCBI Taxonomy" id="1447875"/>
    <lineage>
        <taxon>Eukaryota</taxon>
        <taxon>Fungi</taxon>
        <taxon>Dikarya</taxon>
        <taxon>Ascomycota</taxon>
        <taxon>Pezizomycotina</taxon>
        <taxon>Eurotiomycetes</taxon>
        <taxon>Eurotiomycetidae</taxon>
        <taxon>Onygenales</taxon>
        <taxon>Ajellomycetaceae</taxon>
        <taxon>Helicocarpus</taxon>
    </lineage>
</organism>
<dbReference type="Gene3D" id="3.40.50.720">
    <property type="entry name" value="NAD(P)-binding Rossmann-like Domain"/>
    <property type="match status" value="1"/>
</dbReference>
<dbReference type="Proteomes" id="UP000223968">
    <property type="component" value="Unassembled WGS sequence"/>
</dbReference>
<dbReference type="GO" id="GO:0016491">
    <property type="term" value="F:oxidoreductase activity"/>
    <property type="evidence" value="ECO:0007669"/>
    <property type="project" value="UniProtKB-KW"/>
</dbReference>
<feature type="domain" description="NmrA-like" evidence="3">
    <location>
        <begin position="5"/>
        <end position="244"/>
    </location>
</feature>
<protein>
    <recommendedName>
        <fullName evidence="3">NmrA-like domain-containing protein</fullName>
    </recommendedName>
</protein>
<dbReference type="PANTHER" id="PTHR47706">
    <property type="entry name" value="NMRA-LIKE FAMILY PROTEIN"/>
    <property type="match status" value="1"/>
</dbReference>
<dbReference type="Pfam" id="PF05368">
    <property type="entry name" value="NmrA"/>
    <property type="match status" value="1"/>
</dbReference>
<dbReference type="SUPFAM" id="SSF51735">
    <property type="entry name" value="NAD(P)-binding Rossmann-fold domains"/>
    <property type="match status" value="1"/>
</dbReference>
<comment type="caution">
    <text evidence="4">The sequence shown here is derived from an EMBL/GenBank/DDBJ whole genome shotgun (WGS) entry which is preliminary data.</text>
</comment>
<dbReference type="InterPro" id="IPR051609">
    <property type="entry name" value="NmrA/Isoflavone_reductase-like"/>
</dbReference>
<evidence type="ECO:0000313" key="4">
    <source>
        <dbReference type="EMBL" id="PGH02593.1"/>
    </source>
</evidence>
<evidence type="ECO:0000256" key="2">
    <source>
        <dbReference type="ARBA" id="ARBA00023002"/>
    </source>
</evidence>
<accession>A0A2B7X1D5</accession>
<reference evidence="4 5" key="1">
    <citation type="submission" date="2017-10" db="EMBL/GenBank/DDBJ databases">
        <title>Comparative genomics in systemic dimorphic fungi from Ajellomycetaceae.</title>
        <authorList>
            <person name="Munoz J.F."/>
            <person name="Mcewen J.G."/>
            <person name="Clay O.K."/>
            <person name="Cuomo C.A."/>
        </authorList>
    </citation>
    <scope>NUCLEOTIDE SEQUENCE [LARGE SCALE GENOMIC DNA]</scope>
    <source>
        <strain evidence="4 5">UAMH5409</strain>
    </source>
</reference>
<evidence type="ECO:0000256" key="1">
    <source>
        <dbReference type="ARBA" id="ARBA00022857"/>
    </source>
</evidence>